<dbReference type="OrthoDB" id="45383at2157"/>
<reference evidence="15" key="4">
    <citation type="submission" date="2016-10" db="EMBL/GenBank/DDBJ databases">
        <authorList>
            <person name="Varghese N."/>
        </authorList>
    </citation>
    <scope>NUCLEOTIDE SEQUENCE [LARGE SCALE GENOMIC DNA]</scope>
    <source>
        <strain evidence="15">DSM 16632</strain>
    </source>
</reference>
<protein>
    <recommendedName>
        <fullName evidence="11">CDP-archaeol synthase</fullName>
        <ecNumber evidence="11">2.7.7.67</ecNumber>
    </recommendedName>
    <alternativeName>
        <fullName evidence="11">CDP-2,3-bis-(O-geranylgeranyl)-sn-glycerol synthase</fullName>
    </alternativeName>
</protein>
<keyword evidence="7 11" id="KW-0443">Lipid metabolism</keyword>
<evidence type="ECO:0000313" key="14">
    <source>
        <dbReference type="Proteomes" id="UP000066376"/>
    </source>
</evidence>
<evidence type="ECO:0000256" key="3">
    <source>
        <dbReference type="ARBA" id="ARBA00022679"/>
    </source>
</evidence>
<keyword evidence="10 11" id="KW-1208">Phospholipid metabolism</keyword>
<name>A0A126R0V7_METOL</name>
<keyword evidence="2 11" id="KW-0444">Lipid biosynthesis</keyword>
<keyword evidence="3 11" id="KW-0808">Transferase</keyword>
<evidence type="ECO:0000256" key="6">
    <source>
        <dbReference type="ARBA" id="ARBA00022989"/>
    </source>
</evidence>
<comment type="catalytic activity">
    <reaction evidence="11">
        <text>2,3-bis-O-(geranylgeranyl)-sn-glycerol 1-phosphate + CTP + H(+) = CDP-2,3-bis-O-(geranylgeranyl)-sn-glycerol + diphosphate</text>
        <dbReference type="Rhea" id="RHEA:25690"/>
        <dbReference type="ChEBI" id="CHEBI:15378"/>
        <dbReference type="ChEBI" id="CHEBI:33019"/>
        <dbReference type="ChEBI" id="CHEBI:37563"/>
        <dbReference type="ChEBI" id="CHEBI:58837"/>
        <dbReference type="ChEBI" id="CHEBI:58838"/>
        <dbReference type="EC" id="2.7.7.67"/>
    </reaction>
</comment>
<evidence type="ECO:0000256" key="2">
    <source>
        <dbReference type="ARBA" id="ARBA00022516"/>
    </source>
</evidence>
<reference evidence="14" key="2">
    <citation type="submission" date="2016-02" db="EMBL/GenBank/DDBJ databases">
        <title>The draft genome sequence of the rumen methanogen Methanobrevibacter olleyae YLM1.</title>
        <authorList>
            <consortium name="New Zealand Agricultural Greenhouse Gas Research Centre/Pastoral Greenhouse Gas Research Consortium"/>
            <person name="Kelly W.J."/>
            <person name="Li D."/>
            <person name="Lambie S.C."/>
            <person name="Attwood G.T."/>
            <person name="Altermann E."/>
            <person name="Leahy S.C."/>
        </authorList>
    </citation>
    <scope>NUCLEOTIDE SEQUENCE [LARGE SCALE GENOMIC DNA]</scope>
    <source>
        <strain evidence="14">YLM1</strain>
    </source>
</reference>
<dbReference type="HAMAP" id="MF_01117">
    <property type="entry name" value="CDP_archaeol_synth"/>
    <property type="match status" value="1"/>
</dbReference>
<comment type="function">
    <text evidence="11">Catalyzes the formation of CDP-2,3-bis-(O-geranylgeranyl)-sn-glycerol (CDP-archaeol) from 2,3-bis-(O-geranylgeranyl)-sn-glycerol 1-phosphate (DGGGP) and CTP. This reaction is the third ether-bond-formation step in the biosynthesis of archaeal membrane lipids.</text>
</comment>
<keyword evidence="14" id="KW-1185">Reference proteome</keyword>
<evidence type="ECO:0000313" key="15">
    <source>
        <dbReference type="Proteomes" id="UP000183442"/>
    </source>
</evidence>
<dbReference type="EC" id="2.7.7.67" evidence="11"/>
<dbReference type="EMBL" id="CP014265">
    <property type="protein sequence ID" value="AMK15718.1"/>
    <property type="molecule type" value="Genomic_DNA"/>
</dbReference>
<evidence type="ECO:0000313" key="12">
    <source>
        <dbReference type="EMBL" id="AMK15718.1"/>
    </source>
</evidence>
<evidence type="ECO:0000256" key="8">
    <source>
        <dbReference type="ARBA" id="ARBA00023136"/>
    </source>
</evidence>
<feature type="transmembrane region" description="Helical" evidence="11">
    <location>
        <begin position="6"/>
        <end position="25"/>
    </location>
</feature>
<dbReference type="InterPro" id="IPR032690">
    <property type="entry name" value="CarS"/>
</dbReference>
<dbReference type="EMBL" id="FOTL01000037">
    <property type="protein sequence ID" value="SFL77521.1"/>
    <property type="molecule type" value="Genomic_DNA"/>
</dbReference>
<feature type="transmembrane region" description="Helical" evidence="11">
    <location>
        <begin position="94"/>
        <end position="117"/>
    </location>
</feature>
<dbReference type="PANTHER" id="PTHR39650">
    <property type="entry name" value="CDP-ARCHAEOL SYNTHASE"/>
    <property type="match status" value="1"/>
</dbReference>
<dbReference type="NCBIfam" id="NF003114">
    <property type="entry name" value="PRK04032.1"/>
    <property type="match status" value="1"/>
</dbReference>
<dbReference type="RefSeq" id="WP_067147194.1">
    <property type="nucleotide sequence ID" value="NZ_CP014265.1"/>
</dbReference>
<reference evidence="13" key="3">
    <citation type="submission" date="2016-10" db="EMBL/GenBank/DDBJ databases">
        <authorList>
            <person name="de Groot N.N."/>
        </authorList>
    </citation>
    <scope>NUCLEOTIDE SEQUENCE [LARGE SCALE GENOMIC DNA]</scope>
    <source>
        <strain evidence="13">DSM 16632</strain>
    </source>
</reference>
<evidence type="ECO:0000256" key="1">
    <source>
        <dbReference type="ARBA" id="ARBA00022475"/>
    </source>
</evidence>
<keyword evidence="4 11" id="KW-0812">Transmembrane</keyword>
<dbReference type="Pfam" id="PF01864">
    <property type="entry name" value="CarS-like"/>
    <property type="match status" value="1"/>
</dbReference>
<evidence type="ECO:0000313" key="13">
    <source>
        <dbReference type="EMBL" id="SFL77521.1"/>
    </source>
</evidence>
<comment type="subcellular location">
    <subcellularLocation>
        <location evidence="11">Cell membrane</location>
        <topology evidence="11">Multi-pass membrane protein</topology>
    </subcellularLocation>
</comment>
<dbReference type="AlphaFoldDB" id="A0A126R0V7"/>
<dbReference type="PATRIC" id="fig|294671.3.peg.1212"/>
<dbReference type="GO" id="GO:0043338">
    <property type="term" value="F:CDP-2,3-bis-(O-geranylgeranyl)-sn-glycerol synthase activity"/>
    <property type="evidence" value="ECO:0007669"/>
    <property type="project" value="UniProtKB-EC"/>
</dbReference>
<accession>A0A126R0V7</accession>
<gene>
    <name evidence="11" type="primary">carS</name>
    <name evidence="13" type="ORF">SAMN02910297_01725</name>
    <name evidence="12" type="ORF">YLM1_1161</name>
</gene>
<evidence type="ECO:0000256" key="7">
    <source>
        <dbReference type="ARBA" id="ARBA00023098"/>
    </source>
</evidence>
<dbReference type="GeneID" id="28489467"/>
<dbReference type="Proteomes" id="UP000183442">
    <property type="component" value="Unassembled WGS sequence"/>
</dbReference>
<keyword evidence="9 11" id="KW-0594">Phospholipid biosynthesis</keyword>
<dbReference type="Proteomes" id="UP000066376">
    <property type="component" value="Chromosome"/>
</dbReference>
<dbReference type="GO" id="GO:0046474">
    <property type="term" value="P:glycerophospholipid biosynthetic process"/>
    <property type="evidence" value="ECO:0007669"/>
    <property type="project" value="UniProtKB-UniRule"/>
</dbReference>
<dbReference type="STRING" id="294671.YLM1_1161"/>
<keyword evidence="1 11" id="KW-1003">Cell membrane</keyword>
<feature type="transmembrane region" description="Helical" evidence="11">
    <location>
        <begin position="138"/>
        <end position="156"/>
    </location>
</feature>
<evidence type="ECO:0000256" key="4">
    <source>
        <dbReference type="ARBA" id="ARBA00022692"/>
    </source>
</evidence>
<keyword evidence="5 11" id="KW-0460">Magnesium</keyword>
<evidence type="ECO:0000256" key="10">
    <source>
        <dbReference type="ARBA" id="ARBA00023264"/>
    </source>
</evidence>
<feature type="transmembrane region" description="Helical" evidence="11">
    <location>
        <begin position="162"/>
        <end position="185"/>
    </location>
</feature>
<dbReference type="InterPro" id="IPR002726">
    <property type="entry name" value="CarS_archaea"/>
</dbReference>
<dbReference type="KEGG" id="mol:YLM1_1161"/>
<dbReference type="UniPathway" id="UPA00940"/>
<evidence type="ECO:0000256" key="11">
    <source>
        <dbReference type="HAMAP-Rule" id="MF_01117"/>
    </source>
</evidence>
<sequence length="191" mass="20364">MEYEIFKLLISCLGAIYFMLPAYVANLSGLAFGGGTPIDGGKDFHDGSRLIGNGVTWRGFRNGTLLGTSVGLVLGIIGTFYGDLSVLTWGIIDLHVYGSVIGGLILGFLMAFGALFGDAVGSFLKRRIGLKSGESAPIMDQLDFVIGALVLSILVVQISWNLFVIIAIITIILHVGSNSIAYIVGIKDVWY</sequence>
<reference evidence="12 14" key="1">
    <citation type="journal article" date="2016" name="Genome Announc.">
        <title>Draft Genome Sequence of the Rumen Methanogen Methanobrevibacter olleyae YLM1.</title>
        <authorList>
            <person name="Kelly W.J."/>
            <person name="Li D."/>
            <person name="Lambie S.C."/>
            <person name="Cox F."/>
            <person name="Attwood G.T."/>
            <person name="Altermann E."/>
            <person name="Leahy S.C."/>
        </authorList>
    </citation>
    <scope>NUCLEOTIDE SEQUENCE [LARGE SCALE GENOMIC DNA]</scope>
    <source>
        <strain evidence="12 14">YLM1</strain>
    </source>
</reference>
<organism evidence="12 14">
    <name type="scientific">Methanobrevibacter olleyae</name>
    <dbReference type="NCBI Taxonomy" id="294671"/>
    <lineage>
        <taxon>Archaea</taxon>
        <taxon>Methanobacteriati</taxon>
        <taxon>Methanobacteriota</taxon>
        <taxon>Methanomada group</taxon>
        <taxon>Methanobacteria</taxon>
        <taxon>Methanobacteriales</taxon>
        <taxon>Methanobacteriaceae</taxon>
        <taxon>Methanobrevibacter</taxon>
    </lineage>
</organism>
<keyword evidence="6 11" id="KW-1133">Transmembrane helix</keyword>
<proteinExistence type="inferred from homology"/>
<feature type="transmembrane region" description="Helical" evidence="11">
    <location>
        <begin position="63"/>
        <end position="82"/>
    </location>
</feature>
<evidence type="ECO:0000256" key="5">
    <source>
        <dbReference type="ARBA" id="ARBA00022842"/>
    </source>
</evidence>
<evidence type="ECO:0000256" key="9">
    <source>
        <dbReference type="ARBA" id="ARBA00023209"/>
    </source>
</evidence>
<comment type="pathway">
    <text evidence="11">Membrane lipid metabolism; glycerophospholipid metabolism.</text>
</comment>
<dbReference type="GO" id="GO:0005886">
    <property type="term" value="C:plasma membrane"/>
    <property type="evidence" value="ECO:0007669"/>
    <property type="project" value="UniProtKB-SubCell"/>
</dbReference>
<dbReference type="PANTHER" id="PTHR39650:SF1">
    <property type="entry name" value="CDP-ARCHAEOL SYNTHASE"/>
    <property type="match status" value="1"/>
</dbReference>
<comment type="similarity">
    <text evidence="11">Belongs to the CDP-archaeol synthase family.</text>
</comment>
<keyword evidence="8 11" id="KW-0472">Membrane</keyword>
<comment type="cofactor">
    <cofactor evidence="11">
        <name>Mg(2+)</name>
        <dbReference type="ChEBI" id="CHEBI:18420"/>
    </cofactor>
</comment>